<keyword evidence="2" id="KW-1185">Reference proteome</keyword>
<protein>
    <submittedName>
        <fullName evidence="1">Uncharacterized protein</fullName>
    </submittedName>
</protein>
<accession>A0ABU6ZD64</accession>
<comment type="caution">
    <text evidence="1">The sequence shown here is derived from an EMBL/GenBank/DDBJ whole genome shotgun (WGS) entry which is preliminary data.</text>
</comment>
<reference evidence="1 2" key="1">
    <citation type="journal article" date="2023" name="Plants (Basel)">
        <title>Bridging the Gap: Combining Genomics and Transcriptomics Approaches to Understand Stylosanthes scabra, an Orphan Legume from the Brazilian Caatinga.</title>
        <authorList>
            <person name="Ferreira-Neto J.R.C."/>
            <person name="da Silva M.D."/>
            <person name="Binneck E."/>
            <person name="de Melo N.F."/>
            <person name="da Silva R.H."/>
            <person name="de Melo A.L.T.M."/>
            <person name="Pandolfi V."/>
            <person name="Bustamante F.O."/>
            <person name="Brasileiro-Vidal A.C."/>
            <person name="Benko-Iseppon A.M."/>
        </authorList>
    </citation>
    <scope>NUCLEOTIDE SEQUENCE [LARGE SCALE GENOMIC DNA]</scope>
    <source>
        <tissue evidence="1">Leaves</tissue>
    </source>
</reference>
<organism evidence="1 2">
    <name type="scientific">Stylosanthes scabra</name>
    <dbReference type="NCBI Taxonomy" id="79078"/>
    <lineage>
        <taxon>Eukaryota</taxon>
        <taxon>Viridiplantae</taxon>
        <taxon>Streptophyta</taxon>
        <taxon>Embryophyta</taxon>
        <taxon>Tracheophyta</taxon>
        <taxon>Spermatophyta</taxon>
        <taxon>Magnoliopsida</taxon>
        <taxon>eudicotyledons</taxon>
        <taxon>Gunneridae</taxon>
        <taxon>Pentapetalae</taxon>
        <taxon>rosids</taxon>
        <taxon>fabids</taxon>
        <taxon>Fabales</taxon>
        <taxon>Fabaceae</taxon>
        <taxon>Papilionoideae</taxon>
        <taxon>50 kb inversion clade</taxon>
        <taxon>dalbergioids sensu lato</taxon>
        <taxon>Dalbergieae</taxon>
        <taxon>Pterocarpus clade</taxon>
        <taxon>Stylosanthes</taxon>
    </lineage>
</organism>
<evidence type="ECO:0000313" key="1">
    <source>
        <dbReference type="EMBL" id="MED6219896.1"/>
    </source>
</evidence>
<dbReference type="Proteomes" id="UP001341840">
    <property type="component" value="Unassembled WGS sequence"/>
</dbReference>
<proteinExistence type="predicted"/>
<sequence length="107" mass="12043">MEKETSGPKCQETGTKESCIWGSSATIKFSIQLVTSKPGSAADRMQKGLRNQKLLANSQFMKRCVSDSSFFQHQEQRVMQLTVLFCRFNLVGNDLLRILRTQLIALG</sequence>
<evidence type="ECO:0000313" key="2">
    <source>
        <dbReference type="Proteomes" id="UP001341840"/>
    </source>
</evidence>
<gene>
    <name evidence="1" type="ORF">PIB30_040091</name>
</gene>
<dbReference type="EMBL" id="JASCZI010272075">
    <property type="protein sequence ID" value="MED6219896.1"/>
    <property type="molecule type" value="Genomic_DNA"/>
</dbReference>
<name>A0ABU6ZD64_9FABA</name>